<keyword evidence="2" id="KW-1185">Reference proteome</keyword>
<protein>
    <submittedName>
        <fullName evidence="1">Uncharacterized protein</fullName>
    </submittedName>
</protein>
<dbReference type="EMBL" id="LQBM01000002">
    <property type="protein sequence ID" value="KUG59574.1"/>
    <property type="molecule type" value="Genomic_DNA"/>
</dbReference>
<gene>
    <name evidence="1" type="ORF">AVL63_10580</name>
</gene>
<accession>A0A0W8II60</accession>
<proteinExistence type="predicted"/>
<sequence>MSESCAQAGAAIVVTARPSAAVVESAVMRPARLRRVFDAQDADGLDVDTWDDMGSVLSVVK</sequence>
<reference evidence="2" key="1">
    <citation type="submission" date="2015-12" db="EMBL/GenBank/DDBJ databases">
        <authorList>
            <person name="Nair G.R."/>
            <person name="Kaur G."/>
            <person name="Mayilraj S."/>
        </authorList>
    </citation>
    <scope>NUCLEOTIDE SEQUENCE [LARGE SCALE GENOMIC DNA]</scope>
    <source>
        <strain evidence="2">CD08_7</strain>
    </source>
</reference>
<comment type="caution">
    <text evidence="1">The sequence shown here is derived from an EMBL/GenBank/DDBJ whole genome shotgun (WGS) entry which is preliminary data.</text>
</comment>
<name>A0A0W8II60_9MICC</name>
<evidence type="ECO:0000313" key="2">
    <source>
        <dbReference type="Proteomes" id="UP000054023"/>
    </source>
</evidence>
<organism evidence="1 2">
    <name type="scientific">Nesterenkonia jeotgali</name>
    <dbReference type="NCBI Taxonomy" id="317018"/>
    <lineage>
        <taxon>Bacteria</taxon>
        <taxon>Bacillati</taxon>
        <taxon>Actinomycetota</taxon>
        <taxon>Actinomycetes</taxon>
        <taxon>Micrococcales</taxon>
        <taxon>Micrococcaceae</taxon>
        <taxon>Nesterenkonia</taxon>
    </lineage>
</organism>
<dbReference type="AlphaFoldDB" id="A0A0W8II60"/>
<dbReference type="Proteomes" id="UP000054023">
    <property type="component" value="Unassembled WGS sequence"/>
</dbReference>
<evidence type="ECO:0000313" key="1">
    <source>
        <dbReference type="EMBL" id="KUG59574.1"/>
    </source>
</evidence>